<evidence type="ECO:0000313" key="10">
    <source>
        <dbReference type="EMBL" id="EJT82600.1"/>
    </source>
</evidence>
<feature type="transmembrane region" description="Helical" evidence="8">
    <location>
        <begin position="159"/>
        <end position="181"/>
    </location>
</feature>
<comment type="subcellular location">
    <subcellularLocation>
        <location evidence="1">Membrane</location>
        <topology evidence="1">Multi-pass membrane protein</topology>
    </subcellularLocation>
</comment>
<dbReference type="InterPro" id="IPR005828">
    <property type="entry name" value="MFS_sugar_transport-like"/>
</dbReference>
<dbReference type="HOGENOM" id="CLU_001265_11_5_1"/>
<evidence type="ECO:0000256" key="7">
    <source>
        <dbReference type="RuleBase" id="RU003346"/>
    </source>
</evidence>
<reference evidence="12" key="1">
    <citation type="submission" date="2010-07" db="EMBL/GenBank/DDBJ databases">
        <title>The genome sequence of Gaeumannomyces graminis var. tritici strain R3-111a-1.</title>
        <authorList>
            <consortium name="The Broad Institute Genome Sequencing Platform"/>
            <person name="Ma L.-J."/>
            <person name="Dead R."/>
            <person name="Young S."/>
            <person name="Zeng Q."/>
            <person name="Koehrsen M."/>
            <person name="Alvarado L."/>
            <person name="Berlin A."/>
            <person name="Chapman S.B."/>
            <person name="Chen Z."/>
            <person name="Freedman E."/>
            <person name="Gellesch M."/>
            <person name="Goldberg J."/>
            <person name="Griggs A."/>
            <person name="Gujja S."/>
            <person name="Heilman E.R."/>
            <person name="Heiman D."/>
            <person name="Hepburn T."/>
            <person name="Howarth C."/>
            <person name="Jen D."/>
            <person name="Larson L."/>
            <person name="Mehta T."/>
            <person name="Neiman D."/>
            <person name="Pearson M."/>
            <person name="Roberts A."/>
            <person name="Saif S."/>
            <person name="Shea T."/>
            <person name="Shenoy N."/>
            <person name="Sisk P."/>
            <person name="Stolte C."/>
            <person name="Sykes S."/>
            <person name="Walk T."/>
            <person name="White J."/>
            <person name="Yandava C."/>
            <person name="Haas B."/>
            <person name="Nusbaum C."/>
            <person name="Birren B."/>
        </authorList>
    </citation>
    <scope>NUCLEOTIDE SEQUENCE [LARGE SCALE GENOMIC DNA]</scope>
    <source>
        <strain evidence="12">R3-111a-1</strain>
    </source>
</reference>
<reference evidence="11" key="4">
    <citation type="journal article" date="2015" name="G3 (Bethesda)">
        <title>Genome sequences of three phytopathogenic species of the Magnaporthaceae family of fungi.</title>
        <authorList>
            <person name="Okagaki L.H."/>
            <person name="Nunes C.C."/>
            <person name="Sailsbery J."/>
            <person name="Clay B."/>
            <person name="Brown D."/>
            <person name="John T."/>
            <person name="Oh Y."/>
            <person name="Young N."/>
            <person name="Fitzgerald M."/>
            <person name="Haas B.J."/>
            <person name="Zeng Q."/>
            <person name="Young S."/>
            <person name="Adiconis X."/>
            <person name="Fan L."/>
            <person name="Levin J.Z."/>
            <person name="Mitchell T.K."/>
            <person name="Okubara P.A."/>
            <person name="Farman M.L."/>
            <person name="Kohn L.M."/>
            <person name="Birren B."/>
            <person name="Ma L.-J."/>
            <person name="Dean R.A."/>
        </authorList>
    </citation>
    <scope>NUCLEOTIDE SEQUENCE</scope>
    <source>
        <strain evidence="11">R3-111a-1</strain>
    </source>
</reference>
<dbReference type="PANTHER" id="PTHR48022:SF5">
    <property type="entry name" value="ALPHA-GLUCOSIDES PERMEASE MPH2-RELATED"/>
    <property type="match status" value="1"/>
</dbReference>
<dbReference type="GO" id="GO:0016020">
    <property type="term" value="C:membrane"/>
    <property type="evidence" value="ECO:0007669"/>
    <property type="project" value="UniProtKB-SubCell"/>
</dbReference>
<dbReference type="InterPro" id="IPR050360">
    <property type="entry name" value="MFS_Sugar_Transporters"/>
</dbReference>
<feature type="transmembrane region" description="Helical" evidence="8">
    <location>
        <begin position="316"/>
        <end position="338"/>
    </location>
</feature>
<dbReference type="FunCoup" id="J3NMR7">
    <property type="interactions" value="39"/>
</dbReference>
<dbReference type="EMBL" id="GL385395">
    <property type="protein sequence ID" value="EJT82600.1"/>
    <property type="molecule type" value="Genomic_DNA"/>
</dbReference>
<dbReference type="InterPro" id="IPR036259">
    <property type="entry name" value="MFS_trans_sf"/>
</dbReference>
<evidence type="ECO:0000256" key="1">
    <source>
        <dbReference type="ARBA" id="ARBA00004141"/>
    </source>
</evidence>
<evidence type="ECO:0000313" key="11">
    <source>
        <dbReference type="EnsemblFungi" id="EJT82600"/>
    </source>
</evidence>
<accession>J3NMR7</accession>
<evidence type="ECO:0000256" key="8">
    <source>
        <dbReference type="SAM" id="Phobius"/>
    </source>
</evidence>
<feature type="transmembrane region" description="Helical" evidence="8">
    <location>
        <begin position="232"/>
        <end position="253"/>
    </location>
</feature>
<feature type="domain" description="Major facilitator superfamily (MFS) profile" evidence="9">
    <location>
        <begin position="58"/>
        <end position="503"/>
    </location>
</feature>
<keyword evidence="6 8" id="KW-0472">Membrane</keyword>
<dbReference type="GO" id="GO:0005351">
    <property type="term" value="F:carbohydrate:proton symporter activity"/>
    <property type="evidence" value="ECO:0007669"/>
    <property type="project" value="TreeGrafter"/>
</dbReference>
<evidence type="ECO:0000256" key="6">
    <source>
        <dbReference type="ARBA" id="ARBA00023136"/>
    </source>
</evidence>
<dbReference type="Pfam" id="PF00083">
    <property type="entry name" value="Sugar_tr"/>
    <property type="match status" value="1"/>
</dbReference>
<dbReference type="SUPFAM" id="SSF103473">
    <property type="entry name" value="MFS general substrate transporter"/>
    <property type="match status" value="1"/>
</dbReference>
<dbReference type="Proteomes" id="UP000006039">
    <property type="component" value="Unassembled WGS sequence"/>
</dbReference>
<name>J3NMR7_GAET3</name>
<reference evidence="11" key="5">
    <citation type="submission" date="2018-04" db="UniProtKB">
        <authorList>
            <consortium name="EnsemblFungi"/>
        </authorList>
    </citation>
    <scope>IDENTIFICATION</scope>
    <source>
        <strain evidence="11">R3-111a-1</strain>
    </source>
</reference>
<dbReference type="NCBIfam" id="TIGR00879">
    <property type="entry name" value="SP"/>
    <property type="match status" value="1"/>
</dbReference>
<gene>
    <name evidence="11" type="primary">20343031</name>
    <name evidence="10" type="ORF">GGTG_02573</name>
</gene>
<dbReference type="AlphaFoldDB" id="J3NMR7"/>
<dbReference type="EnsemblFungi" id="EJT82600">
    <property type="protein sequence ID" value="EJT82600"/>
    <property type="gene ID" value="GGTG_02573"/>
</dbReference>
<keyword evidence="12" id="KW-1185">Reference proteome</keyword>
<feature type="transmembrane region" description="Helical" evidence="8">
    <location>
        <begin position="407"/>
        <end position="434"/>
    </location>
</feature>
<feature type="transmembrane region" description="Helical" evidence="8">
    <location>
        <begin position="193"/>
        <end position="212"/>
    </location>
</feature>
<evidence type="ECO:0000313" key="12">
    <source>
        <dbReference type="Proteomes" id="UP000006039"/>
    </source>
</evidence>
<feature type="transmembrane region" description="Helical" evidence="8">
    <location>
        <begin position="476"/>
        <end position="497"/>
    </location>
</feature>
<sequence length="578" mass="63547">MSPTAQAPQGDEAVHLPPHATAPANMVGTADEALAGGRLEQSLSLLQSLRLYRKAVFWSIALSTAIVMEGFDIILIGTFYAFPAFQRKFGELQPNGSYELTAAWQSGLSNGSYIGQIIGLWIAGYLADRFGYRRTMLSGLSLIAAFIFIPFFAPNIVVLLVGQTAMGVPLGFFQTLACTYASDVCPTQLRAYLTTYVNLCWVIGQIIASGVLKGLVERNDDWAFRIPFALQWIWPIVVGTAIFLAPESPWWLVRVGRIAEARQAVLRLTDRDAIPDFDADKAIAMMSYTDSIEKQTSEGMSYADCFRGVDLRRTEIVCGVWVVQVLCGASIMGFSSYFYQQAGLSTSNAFTMTLVQFCLGGLGVFFSWFLMNWFGRRTLYLAGEAAMIVILALIGFVSLAGTHNAPVSWAIGSLLLLFTFVYDCTVGPVCYSLVSELSSTRLKIKTVVLARNLYNLLSIVTNIITPSMLNPTAWNWGARAGFFWAGTCALTLVWTFFRVPEPRGRTYAELDLLFEAKVSARKFKSTVVDMPHQLKDNMGKMAPNASAEKAEESRVEVAWVGGDGLPDAVAVHVDEQMQ</sequence>
<dbReference type="FunFam" id="1.20.1250.20:FF:000149">
    <property type="entry name" value="MFS transporter, SP family, general alpha glucoside:H+ symporter"/>
    <property type="match status" value="1"/>
</dbReference>
<reference evidence="10" key="2">
    <citation type="submission" date="2010-07" db="EMBL/GenBank/DDBJ databases">
        <authorList>
            <consortium name="The Broad Institute Genome Sequencing Platform"/>
            <consortium name="Broad Institute Genome Sequencing Center for Infectious Disease"/>
            <person name="Ma L.-J."/>
            <person name="Dead R."/>
            <person name="Young S."/>
            <person name="Zeng Q."/>
            <person name="Koehrsen M."/>
            <person name="Alvarado L."/>
            <person name="Berlin A."/>
            <person name="Chapman S.B."/>
            <person name="Chen Z."/>
            <person name="Freedman E."/>
            <person name="Gellesch M."/>
            <person name="Goldberg J."/>
            <person name="Griggs A."/>
            <person name="Gujja S."/>
            <person name="Heilman E.R."/>
            <person name="Heiman D."/>
            <person name="Hepburn T."/>
            <person name="Howarth C."/>
            <person name="Jen D."/>
            <person name="Larson L."/>
            <person name="Mehta T."/>
            <person name="Neiman D."/>
            <person name="Pearson M."/>
            <person name="Roberts A."/>
            <person name="Saif S."/>
            <person name="Shea T."/>
            <person name="Shenoy N."/>
            <person name="Sisk P."/>
            <person name="Stolte C."/>
            <person name="Sykes S."/>
            <person name="Walk T."/>
            <person name="White J."/>
            <person name="Yandava C."/>
            <person name="Haas B."/>
            <person name="Nusbaum C."/>
            <person name="Birren B."/>
        </authorList>
    </citation>
    <scope>NUCLEOTIDE SEQUENCE</scope>
    <source>
        <strain evidence="10">R3-111a-1</strain>
    </source>
</reference>
<dbReference type="eggNOG" id="KOG0254">
    <property type="taxonomic scope" value="Eukaryota"/>
</dbReference>
<dbReference type="Gene3D" id="1.20.1250.20">
    <property type="entry name" value="MFS general substrate transporter like domains"/>
    <property type="match status" value="1"/>
</dbReference>
<comment type="similarity">
    <text evidence="2 7">Belongs to the major facilitator superfamily. Sugar transporter (TC 2.A.1.1) family.</text>
</comment>
<evidence type="ECO:0000256" key="4">
    <source>
        <dbReference type="ARBA" id="ARBA00022692"/>
    </source>
</evidence>
<dbReference type="GeneID" id="20343031"/>
<feature type="transmembrane region" description="Helical" evidence="8">
    <location>
        <begin position="378"/>
        <end position="401"/>
    </location>
</feature>
<evidence type="ECO:0000256" key="5">
    <source>
        <dbReference type="ARBA" id="ARBA00022989"/>
    </source>
</evidence>
<proteinExistence type="inferred from homology"/>
<feature type="transmembrane region" description="Helical" evidence="8">
    <location>
        <begin position="446"/>
        <end position="464"/>
    </location>
</feature>
<evidence type="ECO:0000256" key="2">
    <source>
        <dbReference type="ARBA" id="ARBA00010992"/>
    </source>
</evidence>
<feature type="transmembrane region" description="Helical" evidence="8">
    <location>
        <begin position="55"/>
        <end position="82"/>
    </location>
</feature>
<dbReference type="OrthoDB" id="6612291at2759"/>
<reference evidence="10" key="3">
    <citation type="submission" date="2010-09" db="EMBL/GenBank/DDBJ databases">
        <title>Annotation of Gaeumannomyces graminis var. tritici R3-111a-1.</title>
        <authorList>
            <consortium name="The Broad Institute Genome Sequencing Platform"/>
            <person name="Ma L.-J."/>
            <person name="Dead R."/>
            <person name="Young S.K."/>
            <person name="Zeng Q."/>
            <person name="Gargeya S."/>
            <person name="Fitzgerald M."/>
            <person name="Haas B."/>
            <person name="Abouelleil A."/>
            <person name="Alvarado L."/>
            <person name="Arachchi H.M."/>
            <person name="Berlin A."/>
            <person name="Brown A."/>
            <person name="Chapman S.B."/>
            <person name="Chen Z."/>
            <person name="Dunbar C."/>
            <person name="Freedman E."/>
            <person name="Gearin G."/>
            <person name="Gellesch M."/>
            <person name="Goldberg J."/>
            <person name="Griggs A."/>
            <person name="Gujja S."/>
            <person name="Heiman D."/>
            <person name="Howarth C."/>
            <person name="Larson L."/>
            <person name="Lui A."/>
            <person name="MacDonald P.J.P."/>
            <person name="Mehta T."/>
            <person name="Montmayeur A."/>
            <person name="Murphy C."/>
            <person name="Neiman D."/>
            <person name="Pearson M."/>
            <person name="Priest M."/>
            <person name="Roberts A."/>
            <person name="Saif S."/>
            <person name="Shea T."/>
            <person name="Shenoy N."/>
            <person name="Sisk P."/>
            <person name="Stolte C."/>
            <person name="Sykes S."/>
            <person name="Yandava C."/>
            <person name="Wortman J."/>
            <person name="Nusbaum C."/>
            <person name="Birren B."/>
        </authorList>
    </citation>
    <scope>NUCLEOTIDE SEQUENCE</scope>
    <source>
        <strain evidence="10">R3-111a-1</strain>
    </source>
</reference>
<feature type="transmembrane region" description="Helical" evidence="8">
    <location>
        <begin position="102"/>
        <end position="123"/>
    </location>
</feature>
<dbReference type="VEuPathDB" id="FungiDB:GGTG_02573"/>
<keyword evidence="3 7" id="KW-0813">Transport</keyword>
<keyword evidence="5 8" id="KW-1133">Transmembrane helix</keyword>
<protein>
    <submittedName>
        <fullName evidence="10">Alpha-glucosides permease MPH2/3</fullName>
    </submittedName>
</protein>
<dbReference type="InterPro" id="IPR020846">
    <property type="entry name" value="MFS_dom"/>
</dbReference>
<dbReference type="InterPro" id="IPR003663">
    <property type="entry name" value="Sugar/inositol_transpt"/>
</dbReference>
<evidence type="ECO:0000256" key="3">
    <source>
        <dbReference type="ARBA" id="ARBA00022448"/>
    </source>
</evidence>
<dbReference type="STRING" id="644352.J3NMR7"/>
<organism evidence="10">
    <name type="scientific">Gaeumannomyces tritici (strain R3-111a-1)</name>
    <name type="common">Wheat and barley take-all root rot fungus</name>
    <name type="synonym">Gaeumannomyces graminis var. tritici</name>
    <dbReference type="NCBI Taxonomy" id="644352"/>
    <lineage>
        <taxon>Eukaryota</taxon>
        <taxon>Fungi</taxon>
        <taxon>Dikarya</taxon>
        <taxon>Ascomycota</taxon>
        <taxon>Pezizomycotina</taxon>
        <taxon>Sordariomycetes</taxon>
        <taxon>Sordariomycetidae</taxon>
        <taxon>Magnaporthales</taxon>
        <taxon>Magnaporthaceae</taxon>
        <taxon>Gaeumannomyces</taxon>
    </lineage>
</organism>
<feature type="transmembrane region" description="Helical" evidence="8">
    <location>
        <begin position="350"/>
        <end position="371"/>
    </location>
</feature>
<dbReference type="RefSeq" id="XP_009218609.1">
    <property type="nucleotide sequence ID" value="XM_009220345.1"/>
</dbReference>
<keyword evidence="4 8" id="KW-0812">Transmembrane</keyword>
<dbReference type="PANTHER" id="PTHR48022">
    <property type="entry name" value="PLASTIDIC GLUCOSE TRANSPORTER 4"/>
    <property type="match status" value="1"/>
</dbReference>
<feature type="transmembrane region" description="Helical" evidence="8">
    <location>
        <begin position="135"/>
        <end position="153"/>
    </location>
</feature>
<evidence type="ECO:0000259" key="9">
    <source>
        <dbReference type="PROSITE" id="PS50850"/>
    </source>
</evidence>
<dbReference type="PROSITE" id="PS50850">
    <property type="entry name" value="MFS"/>
    <property type="match status" value="1"/>
</dbReference>